<name>A0A7X4GD46_9SPHN</name>
<feature type="transmembrane region" description="Helical" evidence="1">
    <location>
        <begin position="52"/>
        <end position="71"/>
    </location>
</feature>
<evidence type="ECO:0008006" key="4">
    <source>
        <dbReference type="Google" id="ProtNLM"/>
    </source>
</evidence>
<dbReference type="Proteomes" id="UP000465810">
    <property type="component" value="Unassembled WGS sequence"/>
</dbReference>
<evidence type="ECO:0000313" key="2">
    <source>
        <dbReference type="EMBL" id="MYL96432.1"/>
    </source>
</evidence>
<sequence>MIDRLKARLVPGARDWWRWSSVHFAVIGGAVTSWAASDPKGFAQVTALLPQWAQPLLGVVLAGTAIGLRITQRKDATHGR</sequence>
<dbReference type="EMBL" id="WVTD01000001">
    <property type="protein sequence ID" value="MYL96432.1"/>
    <property type="molecule type" value="Genomic_DNA"/>
</dbReference>
<dbReference type="InterPro" id="IPR057700">
    <property type="entry name" value="DUF7940"/>
</dbReference>
<gene>
    <name evidence="2" type="ORF">GR702_01410</name>
</gene>
<keyword evidence="1" id="KW-0472">Membrane</keyword>
<reference evidence="2 3" key="1">
    <citation type="submission" date="2019-12" db="EMBL/GenBank/DDBJ databases">
        <authorList>
            <person name="Feng G."/>
            <person name="Zhu H."/>
        </authorList>
    </citation>
    <scope>NUCLEOTIDE SEQUENCE [LARGE SCALE GENOMIC DNA]</scope>
    <source>
        <strain evidence="2 3">FGD1</strain>
    </source>
</reference>
<evidence type="ECO:0000256" key="1">
    <source>
        <dbReference type="SAM" id="Phobius"/>
    </source>
</evidence>
<keyword evidence="1" id="KW-1133">Transmembrane helix</keyword>
<accession>A0A7X4GD46</accession>
<feature type="transmembrane region" description="Helical" evidence="1">
    <location>
        <begin position="16"/>
        <end position="36"/>
    </location>
</feature>
<evidence type="ECO:0000313" key="3">
    <source>
        <dbReference type="Proteomes" id="UP000465810"/>
    </source>
</evidence>
<dbReference type="AlphaFoldDB" id="A0A7X4GD46"/>
<keyword evidence="1" id="KW-0812">Transmembrane</keyword>
<comment type="caution">
    <text evidence="2">The sequence shown here is derived from an EMBL/GenBank/DDBJ whole genome shotgun (WGS) entry which is preliminary data.</text>
</comment>
<dbReference type="Pfam" id="PF25612">
    <property type="entry name" value="DUF7940"/>
    <property type="match status" value="1"/>
</dbReference>
<dbReference type="RefSeq" id="WP_160984157.1">
    <property type="nucleotide sequence ID" value="NZ_WVTD01000001.1"/>
</dbReference>
<proteinExistence type="predicted"/>
<keyword evidence="3" id="KW-1185">Reference proteome</keyword>
<protein>
    <recommendedName>
        <fullName evidence="4">Holin</fullName>
    </recommendedName>
</protein>
<organism evidence="2 3">
    <name type="scientific">Novosphingobium silvae</name>
    <dbReference type="NCBI Taxonomy" id="2692619"/>
    <lineage>
        <taxon>Bacteria</taxon>
        <taxon>Pseudomonadati</taxon>
        <taxon>Pseudomonadota</taxon>
        <taxon>Alphaproteobacteria</taxon>
        <taxon>Sphingomonadales</taxon>
        <taxon>Sphingomonadaceae</taxon>
        <taxon>Novosphingobium</taxon>
    </lineage>
</organism>